<feature type="region of interest" description="Disordered" evidence="5">
    <location>
        <begin position="719"/>
        <end position="879"/>
    </location>
</feature>
<keyword evidence="2" id="KW-0436">Ligase</keyword>
<evidence type="ECO:0000259" key="6">
    <source>
        <dbReference type="PROSITE" id="PS51987"/>
    </source>
</evidence>
<organism evidence="7 8">
    <name type="scientific">Steccherinum ochraceum</name>
    <dbReference type="NCBI Taxonomy" id="92696"/>
    <lineage>
        <taxon>Eukaryota</taxon>
        <taxon>Fungi</taxon>
        <taxon>Dikarya</taxon>
        <taxon>Basidiomycota</taxon>
        <taxon>Agaricomycotina</taxon>
        <taxon>Agaricomycetes</taxon>
        <taxon>Polyporales</taxon>
        <taxon>Steccherinaceae</taxon>
        <taxon>Steccherinum</taxon>
    </lineage>
</organism>
<evidence type="ECO:0000256" key="3">
    <source>
        <dbReference type="PROSITE-ProRule" id="PRU01331"/>
    </source>
</evidence>
<evidence type="ECO:0000256" key="5">
    <source>
        <dbReference type="SAM" id="MobiDB-lite"/>
    </source>
</evidence>
<dbReference type="AlphaFoldDB" id="A0A4R0RD45"/>
<feature type="compositionally biased region" description="Basic and acidic residues" evidence="5">
    <location>
        <begin position="720"/>
        <end position="731"/>
    </location>
</feature>
<dbReference type="Gene3D" id="3.30.590.10">
    <property type="entry name" value="Glutamine synthetase/guanido kinase, catalytic domain"/>
    <property type="match status" value="1"/>
</dbReference>
<comment type="similarity">
    <text evidence="3 4">Belongs to the glutamine synthetase family.</text>
</comment>
<dbReference type="InterPro" id="IPR011009">
    <property type="entry name" value="Kinase-like_dom_sf"/>
</dbReference>
<evidence type="ECO:0000256" key="2">
    <source>
        <dbReference type="ARBA" id="ARBA00022598"/>
    </source>
</evidence>
<dbReference type="SMART" id="SM01230">
    <property type="entry name" value="Gln-synt_C"/>
    <property type="match status" value="1"/>
</dbReference>
<protein>
    <recommendedName>
        <fullName evidence="1">Glutamine synthetase</fullName>
    </recommendedName>
</protein>
<dbReference type="InterPro" id="IPR036651">
    <property type="entry name" value="Gln_synt_N_sf"/>
</dbReference>
<dbReference type="PANTHER" id="PTHR43785:SF2">
    <property type="entry name" value="TYPE-1 GLUTAMINE SYNTHETASE 1"/>
    <property type="match status" value="1"/>
</dbReference>
<gene>
    <name evidence="7" type="ORF">EIP91_008299</name>
</gene>
<dbReference type="Proteomes" id="UP000292702">
    <property type="component" value="Unassembled WGS sequence"/>
</dbReference>
<dbReference type="InterPro" id="IPR014746">
    <property type="entry name" value="Gln_synth/guanido_kin_cat_dom"/>
</dbReference>
<dbReference type="STRING" id="92696.A0A4R0RD45"/>
<dbReference type="PROSITE" id="PS51987">
    <property type="entry name" value="GS_CATALYTIC"/>
    <property type="match status" value="1"/>
</dbReference>
<evidence type="ECO:0000313" key="7">
    <source>
        <dbReference type="EMBL" id="TCD61518.1"/>
    </source>
</evidence>
<proteinExistence type="inferred from homology"/>
<keyword evidence="8" id="KW-1185">Reference proteome</keyword>
<name>A0A4R0RD45_9APHY</name>
<evidence type="ECO:0000256" key="4">
    <source>
        <dbReference type="RuleBase" id="RU000384"/>
    </source>
</evidence>
<evidence type="ECO:0000313" key="8">
    <source>
        <dbReference type="Proteomes" id="UP000292702"/>
    </source>
</evidence>
<dbReference type="SUPFAM" id="SSF55931">
    <property type="entry name" value="Glutamine synthetase/guanido kinase"/>
    <property type="match status" value="1"/>
</dbReference>
<reference evidence="7 8" key="1">
    <citation type="submission" date="2018-11" db="EMBL/GenBank/DDBJ databases">
        <title>Genome assembly of Steccherinum ochraceum LE-BIN_3174, the white-rot fungus of the Steccherinaceae family (The Residual Polyporoid clade, Polyporales, Basidiomycota).</title>
        <authorList>
            <person name="Fedorova T.V."/>
            <person name="Glazunova O.A."/>
            <person name="Landesman E.O."/>
            <person name="Moiseenko K.V."/>
            <person name="Psurtseva N.V."/>
            <person name="Savinova O.S."/>
            <person name="Shakhova N.V."/>
            <person name="Tyazhelova T.V."/>
            <person name="Vasina D.V."/>
        </authorList>
    </citation>
    <scope>NUCLEOTIDE SEQUENCE [LARGE SCALE GENOMIC DNA]</scope>
    <source>
        <strain evidence="7 8">LE-BIN_3174</strain>
    </source>
</reference>
<dbReference type="GO" id="GO:0006542">
    <property type="term" value="P:glutamine biosynthetic process"/>
    <property type="evidence" value="ECO:0007669"/>
    <property type="project" value="InterPro"/>
</dbReference>
<feature type="domain" description="GS catalytic" evidence="6">
    <location>
        <begin position="139"/>
        <end position="529"/>
    </location>
</feature>
<dbReference type="SUPFAM" id="SSF56112">
    <property type="entry name" value="Protein kinase-like (PK-like)"/>
    <property type="match status" value="1"/>
</dbReference>
<accession>A0A4R0RD45</accession>
<dbReference type="Gene3D" id="3.10.20.70">
    <property type="entry name" value="Glutamine synthetase, N-terminal domain"/>
    <property type="match status" value="1"/>
</dbReference>
<feature type="compositionally biased region" description="Basic and acidic residues" evidence="5">
    <location>
        <begin position="743"/>
        <end position="754"/>
    </location>
</feature>
<dbReference type="Pfam" id="PF00120">
    <property type="entry name" value="Gln-synt_C"/>
    <property type="match status" value="1"/>
</dbReference>
<dbReference type="GO" id="GO:0004356">
    <property type="term" value="F:glutamine synthetase activity"/>
    <property type="evidence" value="ECO:0007669"/>
    <property type="project" value="InterPro"/>
</dbReference>
<dbReference type="OrthoDB" id="3364440at2759"/>
<dbReference type="EMBL" id="RWJN01000458">
    <property type="protein sequence ID" value="TCD61518.1"/>
    <property type="molecule type" value="Genomic_DNA"/>
</dbReference>
<feature type="compositionally biased region" description="Basic and acidic residues" evidence="5">
    <location>
        <begin position="798"/>
        <end position="808"/>
    </location>
</feature>
<feature type="compositionally biased region" description="Polar residues" evidence="5">
    <location>
        <begin position="868"/>
        <end position="879"/>
    </location>
</feature>
<sequence length="879" mass="97537">MSQQRLLYGVAYSPAGDATTQSGDLTIESLSQPWSTIRYVRVQWVDLSGQIRYKVLTSKYFLKMATSSVRPGITSTIGTLSVIAGTTSPGFNGIGEILYAFDLGTLRVAHYEPAHAVVMGHFEELTPHPTRGLVFPLCPRTILQRVEREAQTTAGVRFLAGVEHEFILLTTTSPATAINSADWAVSSKLPSGSTEAKVLQEIARLLEAASIEVQMYHAEAAPGQYEVITGPLTPLQAADAVIYTRETIYNVASKYGLRATFAPRIRSGAFTGAHTHLSVHDIDPQAHNGEPNPYKNASFGHTLPSTERSFLQGILTALPSVLPLTYPTPFSYDRVQDGMWTGGSYVCWGTDHREAPVRLTGSPGGHHFEVRCVDGTANPYHVLAALLGAGTRGIVEKVPLEIGDCRKAVVDMSTEERASMGLEKAVKLPSSVEEARRVMQQSPLMQDLFGEEFIEKYISINESSKQLVQAVRNCMSDVIQVYLRCSRLNRDVSLENIELGGEGRGIIIDWDHSRDLSGCTSSELYRTNGAWQFLSYGHLRNSRKPHTILDDMESFFWVLLYIGCHYLPNTFISYDLEMFEEQRGDAEQRAYFGGLNKLAYLRRSSVNRGFICPPFQRLVRGLREPFKRLNLDLVENPSHSSSKEVSPDQDPTSILSLFDEALMADDWPEADDRLEEDRFPRISAAQQQMMQRLHHRHEHINFFQFAAFIPRSMSVPPDLDLARTDAHEGDRGPGTNSEAGQTEEDKHPVAKESLTKLAPSGQHPDDRQDEVEGSDRESIAGPTLQSTVKLPSGSLKRGAKDERHEAKAAKRSRKKLRSAESMRLQLRETGSGYALRSRGPVAPPPRDDLTGRTPTRSSRRNSTRSPGQQKGSNSRASTR</sequence>
<dbReference type="PANTHER" id="PTHR43785">
    <property type="entry name" value="GAMMA-GLUTAMYLPUTRESCINE SYNTHETASE"/>
    <property type="match status" value="1"/>
</dbReference>
<evidence type="ECO:0000256" key="1">
    <source>
        <dbReference type="ARBA" id="ARBA00021364"/>
    </source>
</evidence>
<dbReference type="InterPro" id="IPR008146">
    <property type="entry name" value="Gln_synth_cat_dom"/>
</dbReference>
<comment type="caution">
    <text evidence="7">The sequence shown here is derived from an EMBL/GenBank/DDBJ whole genome shotgun (WGS) entry which is preliminary data.</text>
</comment>